<keyword evidence="2" id="KW-1185">Reference proteome</keyword>
<reference evidence="1 2" key="1">
    <citation type="journal article" date="2023" name="Plants (Basel)">
        <title>Bridging the Gap: Combining Genomics and Transcriptomics Approaches to Understand Stylosanthes scabra, an Orphan Legume from the Brazilian Caatinga.</title>
        <authorList>
            <person name="Ferreira-Neto J.R.C."/>
            <person name="da Silva M.D."/>
            <person name="Binneck E."/>
            <person name="de Melo N.F."/>
            <person name="da Silva R.H."/>
            <person name="de Melo A.L.T.M."/>
            <person name="Pandolfi V."/>
            <person name="Bustamante F.O."/>
            <person name="Brasileiro-Vidal A.C."/>
            <person name="Benko-Iseppon A.M."/>
        </authorList>
    </citation>
    <scope>NUCLEOTIDE SEQUENCE [LARGE SCALE GENOMIC DNA]</scope>
    <source>
        <tissue evidence="1">Leaves</tissue>
    </source>
</reference>
<accession>A0ABU6YXV0</accession>
<evidence type="ECO:0000313" key="1">
    <source>
        <dbReference type="EMBL" id="MED6214596.1"/>
    </source>
</evidence>
<dbReference type="EMBL" id="JASCZI010245278">
    <property type="protein sequence ID" value="MED6214596.1"/>
    <property type="molecule type" value="Genomic_DNA"/>
</dbReference>
<evidence type="ECO:0000313" key="2">
    <source>
        <dbReference type="Proteomes" id="UP001341840"/>
    </source>
</evidence>
<sequence length="109" mass="12236">MGLERPAVEENDDGTTWLGFDCFACCWRRNRRPCVRPRFRSTLQVPGGSAINEVDASGPRQRRQCCDRDLEVQFLDGPHKRMIFLLQKPAGGGVYLQGTPMLKSVGVLV</sequence>
<name>A0ABU6YXV0_9FABA</name>
<proteinExistence type="predicted"/>
<gene>
    <name evidence="1" type="ORF">PIB30_104529</name>
</gene>
<comment type="caution">
    <text evidence="1">The sequence shown here is derived from an EMBL/GenBank/DDBJ whole genome shotgun (WGS) entry which is preliminary data.</text>
</comment>
<organism evidence="1 2">
    <name type="scientific">Stylosanthes scabra</name>
    <dbReference type="NCBI Taxonomy" id="79078"/>
    <lineage>
        <taxon>Eukaryota</taxon>
        <taxon>Viridiplantae</taxon>
        <taxon>Streptophyta</taxon>
        <taxon>Embryophyta</taxon>
        <taxon>Tracheophyta</taxon>
        <taxon>Spermatophyta</taxon>
        <taxon>Magnoliopsida</taxon>
        <taxon>eudicotyledons</taxon>
        <taxon>Gunneridae</taxon>
        <taxon>Pentapetalae</taxon>
        <taxon>rosids</taxon>
        <taxon>fabids</taxon>
        <taxon>Fabales</taxon>
        <taxon>Fabaceae</taxon>
        <taxon>Papilionoideae</taxon>
        <taxon>50 kb inversion clade</taxon>
        <taxon>dalbergioids sensu lato</taxon>
        <taxon>Dalbergieae</taxon>
        <taxon>Pterocarpus clade</taxon>
        <taxon>Stylosanthes</taxon>
    </lineage>
</organism>
<protein>
    <submittedName>
        <fullName evidence="1">Uncharacterized protein</fullName>
    </submittedName>
</protein>
<dbReference type="Proteomes" id="UP001341840">
    <property type="component" value="Unassembled WGS sequence"/>
</dbReference>